<evidence type="ECO:0000256" key="7">
    <source>
        <dbReference type="SAM" id="Phobius"/>
    </source>
</evidence>
<keyword evidence="6 7" id="KW-0472">Membrane</keyword>
<comment type="subcellular location">
    <subcellularLocation>
        <location evidence="1">Membrane</location>
        <topology evidence="1">Multi-pass membrane protein</topology>
    </subcellularLocation>
</comment>
<reference evidence="9 10" key="1">
    <citation type="journal article" date="2012" name="BMC Genomics">
        <title>Complete genome sequence of Saccharothrix espanaensis DSM 44229T and comparison to the other completely sequenced Pseudonocardiaceae.</title>
        <authorList>
            <person name="Strobel T."/>
            <person name="Al-Dilaimi A."/>
            <person name="Blom J."/>
            <person name="Gessner A."/>
            <person name="Kalinowski J."/>
            <person name="Luzhetska M."/>
            <person name="Puhler A."/>
            <person name="Szczepanowski R."/>
            <person name="Bechthold A."/>
            <person name="Ruckert C."/>
        </authorList>
    </citation>
    <scope>NUCLEOTIDE SEQUENCE [LARGE SCALE GENOMIC DNA]</scope>
    <source>
        <strain evidence="10">ATCC 51144 / DSM 44229 / JCM 9112 / NBRC 15066 / NRRL 15764</strain>
    </source>
</reference>
<evidence type="ECO:0000256" key="4">
    <source>
        <dbReference type="ARBA" id="ARBA00022989"/>
    </source>
</evidence>
<dbReference type="BioCyc" id="SESP1179773:BN6_RS11705-MONOMER"/>
<dbReference type="EMBL" id="HE804045">
    <property type="protein sequence ID" value="CCH29723.1"/>
    <property type="molecule type" value="Genomic_DNA"/>
</dbReference>
<evidence type="ECO:0000256" key="3">
    <source>
        <dbReference type="ARBA" id="ARBA00022692"/>
    </source>
</evidence>
<feature type="transmembrane region" description="Helical" evidence="7">
    <location>
        <begin position="276"/>
        <end position="297"/>
    </location>
</feature>
<feature type="transmembrane region" description="Helical" evidence="7">
    <location>
        <begin position="34"/>
        <end position="59"/>
    </location>
</feature>
<dbReference type="InterPro" id="IPR006153">
    <property type="entry name" value="Cation/H_exchanger_TM"/>
</dbReference>
<evidence type="ECO:0000313" key="10">
    <source>
        <dbReference type="Proteomes" id="UP000006281"/>
    </source>
</evidence>
<feature type="transmembrane region" description="Helical" evidence="7">
    <location>
        <begin position="303"/>
        <end position="325"/>
    </location>
</feature>
<dbReference type="KEGG" id="sesp:BN6_24090"/>
<evidence type="ECO:0000259" key="8">
    <source>
        <dbReference type="Pfam" id="PF00999"/>
    </source>
</evidence>
<keyword evidence="10" id="KW-1185">Reference proteome</keyword>
<accession>K0JZL1</accession>
<evidence type="ECO:0000313" key="9">
    <source>
        <dbReference type="EMBL" id="CCH29723.1"/>
    </source>
</evidence>
<dbReference type="RefSeq" id="WP_015099835.1">
    <property type="nucleotide sequence ID" value="NC_019673.1"/>
</dbReference>
<feature type="domain" description="Cation/H+ exchanger transmembrane" evidence="8">
    <location>
        <begin position="20"/>
        <end position="383"/>
    </location>
</feature>
<feature type="transmembrane region" description="Helical" evidence="7">
    <location>
        <begin position="129"/>
        <end position="149"/>
    </location>
</feature>
<dbReference type="AlphaFoldDB" id="K0JZL1"/>
<keyword evidence="2" id="KW-0813">Transport</keyword>
<feature type="transmembrane region" description="Helical" evidence="7">
    <location>
        <begin position="66"/>
        <end position="84"/>
    </location>
</feature>
<keyword evidence="3 7" id="KW-0812">Transmembrane</keyword>
<gene>
    <name evidence="9" type="ordered locus">BN6_24090</name>
</gene>
<proteinExistence type="predicted"/>
<evidence type="ECO:0000256" key="2">
    <source>
        <dbReference type="ARBA" id="ARBA00022448"/>
    </source>
</evidence>
<keyword evidence="4 7" id="KW-1133">Transmembrane helix</keyword>
<feature type="transmembrane region" description="Helical" evidence="7">
    <location>
        <begin position="96"/>
        <end position="117"/>
    </location>
</feature>
<name>K0JZL1_SACES</name>
<dbReference type="Gene3D" id="1.20.1530.20">
    <property type="match status" value="1"/>
</dbReference>
<organism evidence="9 10">
    <name type="scientific">Saccharothrix espanaensis (strain ATCC 51144 / DSM 44229 / JCM 9112 / NBRC 15066 / NRRL 15764)</name>
    <dbReference type="NCBI Taxonomy" id="1179773"/>
    <lineage>
        <taxon>Bacteria</taxon>
        <taxon>Bacillati</taxon>
        <taxon>Actinomycetota</taxon>
        <taxon>Actinomycetes</taxon>
        <taxon>Pseudonocardiales</taxon>
        <taxon>Pseudonocardiaceae</taxon>
        <taxon>Saccharothrix</taxon>
    </lineage>
</organism>
<dbReference type="eggNOG" id="COG0475">
    <property type="taxonomic scope" value="Bacteria"/>
</dbReference>
<evidence type="ECO:0000256" key="1">
    <source>
        <dbReference type="ARBA" id="ARBA00004141"/>
    </source>
</evidence>
<feature type="transmembrane region" description="Helical" evidence="7">
    <location>
        <begin position="337"/>
        <end position="358"/>
    </location>
</feature>
<dbReference type="GO" id="GO:1902600">
    <property type="term" value="P:proton transmembrane transport"/>
    <property type="evidence" value="ECO:0007669"/>
    <property type="project" value="InterPro"/>
</dbReference>
<protein>
    <submittedName>
        <fullName evidence="9">Na+/H+ antiporter</fullName>
    </submittedName>
</protein>
<evidence type="ECO:0000256" key="5">
    <source>
        <dbReference type="ARBA" id="ARBA00023065"/>
    </source>
</evidence>
<feature type="transmembrane region" description="Helical" evidence="7">
    <location>
        <begin position="364"/>
        <end position="385"/>
    </location>
</feature>
<feature type="transmembrane region" description="Helical" evidence="7">
    <location>
        <begin position="225"/>
        <end position="255"/>
    </location>
</feature>
<dbReference type="PANTHER" id="PTHR32468">
    <property type="entry name" value="CATION/H + ANTIPORTER"/>
    <property type="match status" value="1"/>
</dbReference>
<dbReference type="PANTHER" id="PTHR32468:SF0">
    <property type="entry name" value="K(+)_H(+) ANTIPORTER 1"/>
    <property type="match status" value="1"/>
</dbReference>
<dbReference type="PATRIC" id="fig|1179773.3.peg.2408"/>
<evidence type="ECO:0000256" key="6">
    <source>
        <dbReference type="ARBA" id="ARBA00023136"/>
    </source>
</evidence>
<dbReference type="HOGENOM" id="CLU_005126_7_0_11"/>
<dbReference type="InterPro" id="IPR050794">
    <property type="entry name" value="CPA2_transporter"/>
</dbReference>
<feature type="transmembrane region" description="Helical" evidence="7">
    <location>
        <begin position="195"/>
        <end position="213"/>
    </location>
</feature>
<keyword evidence="5" id="KW-0406">Ion transport</keyword>
<dbReference type="Proteomes" id="UP000006281">
    <property type="component" value="Chromosome"/>
</dbReference>
<dbReference type="STRING" id="1179773.BN6_24090"/>
<sequence>MSSQQVVALLVALAAIVALANVMGRLATRLAQPAVVGEILAGVLVGPTLFGGAVADLVFPADIRPMLSSLANVGLVFFMFLVGLEFNRDLLRERLGAITVLSLGSMLTPFVLGVLLATALRPDDDRVAFVLYLGTAMAVTAFPVLARMIGDWNLSGSKVGVLALGSAALGDLLAWSMLAVAIATLGVGTSDQWRLLLVLPLALVGFLVVRPLLARIADSRRDMFAVVLIGLLGWSALTEWMGLHFIFGAFLFGLVMPHGTDLRAGVTLRIEQVGKVLLLPVYFVVAGLNVDLSRITWSGFADFGLILLVAVGGKFAGAVLAARLCRLGWRESATLGTLLNTRGLTELVILSIGLQLGLLDRDLYSQLVLMAVLTTMMTGPLVTLLHREREPELVRV</sequence>
<dbReference type="GO" id="GO:0016020">
    <property type="term" value="C:membrane"/>
    <property type="evidence" value="ECO:0007669"/>
    <property type="project" value="UniProtKB-SubCell"/>
</dbReference>
<dbReference type="Pfam" id="PF00999">
    <property type="entry name" value="Na_H_Exchanger"/>
    <property type="match status" value="1"/>
</dbReference>
<dbReference type="InterPro" id="IPR038770">
    <property type="entry name" value="Na+/solute_symporter_sf"/>
</dbReference>
<feature type="transmembrane region" description="Helical" evidence="7">
    <location>
        <begin position="161"/>
        <end position="183"/>
    </location>
</feature>
<dbReference type="GO" id="GO:0015297">
    <property type="term" value="F:antiporter activity"/>
    <property type="evidence" value="ECO:0007669"/>
    <property type="project" value="InterPro"/>
</dbReference>